<gene>
    <name evidence="1" type="ordered locus">Hneap_0356</name>
</gene>
<accession>D0KXP6</accession>
<keyword evidence="2" id="KW-1185">Reference proteome</keyword>
<sequence length="56" mass="6574">MMPFNYCFCGWKADRQIPVAAWRISSLEAVFAVTATMGHRLITAFRYTRAQHRFTF</sequence>
<protein>
    <submittedName>
        <fullName evidence="1">Uncharacterized protein</fullName>
    </submittedName>
</protein>
<evidence type="ECO:0000313" key="1">
    <source>
        <dbReference type="EMBL" id="ACX95219.1"/>
    </source>
</evidence>
<dbReference type="EMBL" id="CP001801">
    <property type="protein sequence ID" value="ACX95219.1"/>
    <property type="molecule type" value="Genomic_DNA"/>
</dbReference>
<dbReference type="HOGENOM" id="CLU_3007985_0_0_6"/>
<dbReference type="STRING" id="555778.Hneap_0356"/>
<dbReference type="Proteomes" id="UP000009102">
    <property type="component" value="Chromosome"/>
</dbReference>
<dbReference type="KEGG" id="hna:Hneap_0356"/>
<reference evidence="1 2" key="1">
    <citation type="submission" date="2009-10" db="EMBL/GenBank/DDBJ databases">
        <title>Complete sequence of Halothiobacillus neapolitanus c2.</title>
        <authorList>
            <consortium name="US DOE Joint Genome Institute"/>
            <person name="Lucas S."/>
            <person name="Copeland A."/>
            <person name="Lapidus A."/>
            <person name="Glavina del Rio T."/>
            <person name="Tice H."/>
            <person name="Bruce D."/>
            <person name="Goodwin L."/>
            <person name="Pitluck S."/>
            <person name="Davenport K."/>
            <person name="Brettin T."/>
            <person name="Detter J.C."/>
            <person name="Han C."/>
            <person name="Tapia R."/>
            <person name="Larimer F."/>
            <person name="Land M."/>
            <person name="Hauser L."/>
            <person name="Kyrpides N."/>
            <person name="Mikhailova N."/>
            <person name="Kerfeld C."/>
            <person name="Cannon G."/>
            <person name="Heinhort S."/>
        </authorList>
    </citation>
    <scope>NUCLEOTIDE SEQUENCE [LARGE SCALE GENOMIC DNA]</scope>
    <source>
        <strain evidence="2">ATCC 23641 / c2</strain>
    </source>
</reference>
<dbReference type="AlphaFoldDB" id="D0KXP6"/>
<proteinExistence type="predicted"/>
<name>D0KXP6_HALNC</name>
<evidence type="ECO:0000313" key="2">
    <source>
        <dbReference type="Proteomes" id="UP000009102"/>
    </source>
</evidence>
<organism evidence="1 2">
    <name type="scientific">Halothiobacillus neapolitanus (strain ATCC 23641 / DSM 15147 / CIP 104769 / NCIMB 8539 / c2)</name>
    <name type="common">Thiobacillus neapolitanus</name>
    <dbReference type="NCBI Taxonomy" id="555778"/>
    <lineage>
        <taxon>Bacteria</taxon>
        <taxon>Pseudomonadati</taxon>
        <taxon>Pseudomonadota</taxon>
        <taxon>Gammaproteobacteria</taxon>
        <taxon>Chromatiales</taxon>
        <taxon>Halothiobacillaceae</taxon>
        <taxon>Halothiobacillus</taxon>
    </lineage>
</organism>